<dbReference type="InterPro" id="IPR027417">
    <property type="entry name" value="P-loop_NTPase"/>
</dbReference>
<organism evidence="2 3">
    <name type="scientific">Rhodopirellula maiorica SM1</name>
    <dbReference type="NCBI Taxonomy" id="1265738"/>
    <lineage>
        <taxon>Bacteria</taxon>
        <taxon>Pseudomonadati</taxon>
        <taxon>Planctomycetota</taxon>
        <taxon>Planctomycetia</taxon>
        <taxon>Pirellulales</taxon>
        <taxon>Pirellulaceae</taxon>
        <taxon>Novipirellula</taxon>
    </lineage>
</organism>
<dbReference type="GO" id="GO:0003924">
    <property type="term" value="F:GTPase activity"/>
    <property type="evidence" value="ECO:0007669"/>
    <property type="project" value="InterPro"/>
</dbReference>
<dbReference type="PATRIC" id="fig|1265738.3.peg.448"/>
<gene>
    <name evidence="2" type="ORF">RMSM_00441</name>
</gene>
<keyword evidence="3" id="KW-1185">Reference proteome</keyword>
<feature type="domain" description="Tr-type G" evidence="1">
    <location>
        <begin position="9"/>
        <end position="40"/>
    </location>
</feature>
<evidence type="ECO:0000313" key="3">
    <source>
        <dbReference type="Proteomes" id="UP000011991"/>
    </source>
</evidence>
<evidence type="ECO:0000259" key="1">
    <source>
        <dbReference type="Pfam" id="PF00009"/>
    </source>
</evidence>
<proteinExistence type="predicted"/>
<dbReference type="Pfam" id="PF00009">
    <property type="entry name" value="GTP_EFTU"/>
    <property type="match status" value="1"/>
</dbReference>
<dbReference type="Proteomes" id="UP000011991">
    <property type="component" value="Unassembled WGS sequence"/>
</dbReference>
<dbReference type="GO" id="GO:0003746">
    <property type="term" value="F:translation elongation factor activity"/>
    <property type="evidence" value="ECO:0007669"/>
    <property type="project" value="TreeGrafter"/>
</dbReference>
<accession>M5RTG4</accession>
<sequence length="84" mass="9536">MASSLRFAIMYETDDRQYAHIDCSGHADYIKNMITKGQVLAKAGSVTPHREFEPEVYVLKKGRGGGTRRSLTVTRLRLFFVLQT</sequence>
<dbReference type="AlphaFoldDB" id="M5RTG4"/>
<comment type="caution">
    <text evidence="2">The sequence shown here is derived from an EMBL/GenBank/DDBJ whole genome shotgun (WGS) entry which is preliminary data.</text>
</comment>
<dbReference type="PANTHER" id="PTHR43721">
    <property type="entry name" value="ELONGATION FACTOR TU-RELATED"/>
    <property type="match status" value="1"/>
</dbReference>
<name>M5RTG4_9BACT</name>
<dbReference type="InterPro" id="IPR000795">
    <property type="entry name" value="T_Tr_GTP-bd_dom"/>
</dbReference>
<dbReference type="Gene3D" id="3.40.50.300">
    <property type="entry name" value="P-loop containing nucleotide triphosphate hydrolases"/>
    <property type="match status" value="1"/>
</dbReference>
<dbReference type="InterPro" id="IPR050055">
    <property type="entry name" value="EF-Tu_GTPase"/>
</dbReference>
<dbReference type="EMBL" id="ANOG01000064">
    <property type="protein sequence ID" value="EMI22633.1"/>
    <property type="molecule type" value="Genomic_DNA"/>
</dbReference>
<evidence type="ECO:0000313" key="2">
    <source>
        <dbReference type="EMBL" id="EMI22633.1"/>
    </source>
</evidence>
<protein>
    <submittedName>
        <fullName evidence="2">Protein synthesis factor, GTP-binding domain protein</fullName>
    </submittedName>
</protein>
<reference evidence="2 3" key="1">
    <citation type="journal article" date="2013" name="Mar. Genomics">
        <title>Expression of sulfatases in Rhodopirellula baltica and the diversity of sulfatases in the genus Rhodopirellula.</title>
        <authorList>
            <person name="Wegner C.E."/>
            <person name="Richter-Heitmann T."/>
            <person name="Klindworth A."/>
            <person name="Klockow C."/>
            <person name="Richter M."/>
            <person name="Achstetter T."/>
            <person name="Glockner F.O."/>
            <person name="Harder J."/>
        </authorList>
    </citation>
    <scope>NUCLEOTIDE SEQUENCE [LARGE SCALE GENOMIC DNA]</scope>
    <source>
        <strain evidence="2 3">SM1</strain>
    </source>
</reference>
<dbReference type="GO" id="GO:0005525">
    <property type="term" value="F:GTP binding"/>
    <property type="evidence" value="ECO:0007669"/>
    <property type="project" value="InterPro"/>
</dbReference>
<dbReference type="PANTHER" id="PTHR43721:SF22">
    <property type="entry name" value="ELONGATION FACTOR TU, MITOCHONDRIAL"/>
    <property type="match status" value="1"/>
</dbReference>